<reference evidence="1" key="1">
    <citation type="journal article" date="2020" name="Stud. Mycol.">
        <title>101 Dothideomycetes genomes: a test case for predicting lifestyles and emergence of pathogens.</title>
        <authorList>
            <person name="Haridas S."/>
            <person name="Albert R."/>
            <person name="Binder M."/>
            <person name="Bloem J."/>
            <person name="Labutti K."/>
            <person name="Salamov A."/>
            <person name="Andreopoulos B."/>
            <person name="Baker S."/>
            <person name="Barry K."/>
            <person name="Bills G."/>
            <person name="Bluhm B."/>
            <person name="Cannon C."/>
            <person name="Castanera R."/>
            <person name="Culley D."/>
            <person name="Daum C."/>
            <person name="Ezra D."/>
            <person name="Gonzalez J."/>
            <person name="Henrissat B."/>
            <person name="Kuo A."/>
            <person name="Liang C."/>
            <person name="Lipzen A."/>
            <person name="Lutzoni F."/>
            <person name="Magnuson J."/>
            <person name="Mondo S."/>
            <person name="Nolan M."/>
            <person name="Ohm R."/>
            <person name="Pangilinan J."/>
            <person name="Park H.-J."/>
            <person name="Ramirez L."/>
            <person name="Alfaro M."/>
            <person name="Sun H."/>
            <person name="Tritt A."/>
            <person name="Yoshinaga Y."/>
            <person name="Zwiers L.-H."/>
            <person name="Turgeon B."/>
            <person name="Goodwin S."/>
            <person name="Spatafora J."/>
            <person name="Crous P."/>
            <person name="Grigoriev I."/>
        </authorList>
    </citation>
    <scope>NUCLEOTIDE SEQUENCE</scope>
    <source>
        <strain evidence="1">CBS 279.74</strain>
    </source>
</reference>
<gene>
    <name evidence="1" type="ORF">K504DRAFT_495564</name>
</gene>
<accession>A0A6G1JS48</accession>
<sequence>MPLQQSRPSDPRKLGAYTSEEREIVRRAQAHFTYEEFPDPESPSGTSYIYHPLCLDDTDRMNQATLESLRAHLKATLTDFGGGSESAGETFARMRLRTLTAVSWKLRSLAVLDSEVRDLMFGAGAAVIIPAWHVDVHGNVVDQDGRKKFDTEGSRLV</sequence>
<protein>
    <submittedName>
        <fullName evidence="1">Uncharacterized protein</fullName>
    </submittedName>
</protein>
<keyword evidence="2" id="KW-1185">Reference proteome</keyword>
<dbReference type="OrthoDB" id="10577729at2759"/>
<dbReference type="EMBL" id="MU005787">
    <property type="protein sequence ID" value="KAF2703434.1"/>
    <property type="molecule type" value="Genomic_DNA"/>
</dbReference>
<dbReference type="Proteomes" id="UP000799428">
    <property type="component" value="Unassembled WGS sequence"/>
</dbReference>
<proteinExistence type="predicted"/>
<evidence type="ECO:0000313" key="2">
    <source>
        <dbReference type="Proteomes" id="UP000799428"/>
    </source>
</evidence>
<evidence type="ECO:0000313" key="1">
    <source>
        <dbReference type="EMBL" id="KAF2703434.1"/>
    </source>
</evidence>
<name>A0A6G1JS48_9PLEO</name>
<dbReference type="AlphaFoldDB" id="A0A6G1JS48"/>
<organism evidence="1 2">
    <name type="scientific">Pleomassaria siparia CBS 279.74</name>
    <dbReference type="NCBI Taxonomy" id="1314801"/>
    <lineage>
        <taxon>Eukaryota</taxon>
        <taxon>Fungi</taxon>
        <taxon>Dikarya</taxon>
        <taxon>Ascomycota</taxon>
        <taxon>Pezizomycotina</taxon>
        <taxon>Dothideomycetes</taxon>
        <taxon>Pleosporomycetidae</taxon>
        <taxon>Pleosporales</taxon>
        <taxon>Pleomassariaceae</taxon>
        <taxon>Pleomassaria</taxon>
    </lineage>
</organism>